<keyword evidence="2" id="KW-1185">Reference proteome</keyword>
<name>A0ACB9SH86_9MYRT</name>
<proteinExistence type="predicted"/>
<evidence type="ECO:0000313" key="2">
    <source>
        <dbReference type="Proteomes" id="UP001057402"/>
    </source>
</evidence>
<accession>A0ACB9SH86</accession>
<dbReference type="Proteomes" id="UP001057402">
    <property type="component" value="Chromosome 1"/>
</dbReference>
<protein>
    <submittedName>
        <fullName evidence="1">Uncharacterized protein</fullName>
    </submittedName>
</protein>
<reference evidence="2" key="1">
    <citation type="journal article" date="2023" name="Front. Plant Sci.">
        <title>Chromosomal-level genome assembly of Melastoma candidum provides insights into trichome evolution.</title>
        <authorList>
            <person name="Zhong Y."/>
            <person name="Wu W."/>
            <person name="Sun C."/>
            <person name="Zou P."/>
            <person name="Liu Y."/>
            <person name="Dai S."/>
            <person name="Zhou R."/>
        </authorList>
    </citation>
    <scope>NUCLEOTIDE SEQUENCE [LARGE SCALE GENOMIC DNA]</scope>
</reference>
<organism evidence="1 2">
    <name type="scientific">Melastoma candidum</name>
    <dbReference type="NCBI Taxonomy" id="119954"/>
    <lineage>
        <taxon>Eukaryota</taxon>
        <taxon>Viridiplantae</taxon>
        <taxon>Streptophyta</taxon>
        <taxon>Embryophyta</taxon>
        <taxon>Tracheophyta</taxon>
        <taxon>Spermatophyta</taxon>
        <taxon>Magnoliopsida</taxon>
        <taxon>eudicotyledons</taxon>
        <taxon>Gunneridae</taxon>
        <taxon>Pentapetalae</taxon>
        <taxon>rosids</taxon>
        <taxon>malvids</taxon>
        <taxon>Myrtales</taxon>
        <taxon>Melastomataceae</taxon>
        <taxon>Melastomatoideae</taxon>
        <taxon>Melastomateae</taxon>
        <taxon>Melastoma</taxon>
    </lineage>
</organism>
<gene>
    <name evidence="1" type="ORF">MLD38_002061</name>
</gene>
<sequence>MQGQRSRSSSLVVAFDFDDGSSPRNVSLDQPISWNDVQNPGESPGVDLSQPPSNNIPFIRQDIRYLPGSSAMHDTINDGAHKTQHLPALPANGFAVSGILQHDQVHGPANFVPLSINGSSSSSLTQNLNSPIGFVGRGSESSLLIECPNLYMPSKPDALMVASSNRDGMQDNEASSGFHFDGRQVPCKRKALEGHVGQFSEAGGSTYLQNVEHGTFPNNHPASDASLNSAFSSVTDQRDRVNGASASDITDQTGPNNLQRNYHIRITSVDQGAIDPSAAYSITNPIIQCPSSSQQQLTVPTVNRSLDTRSTFPDGNDSNQDRHAILPMPAIPQSGPSVRWSRGVISRRGGSQNAVFPQTREAASNDEASSSRGRRRAREDPLFLPPWDMGIFVPNPLNGGLPAGDSTLPRNDPSSSRNGSSSGVNHCSNAHWDPHNNCFTQYPHRWSEYVRRSLMSSIDPEPDGQTSNSLHPAASSHEMMLPSRPSFPGHSFPSRSSMCNLTVAAEGRRRLRLASESVVFGMADMHDQHRDMRLDVDNMSYEELLALEERIGNVSTGLSEETILAQLKRCPHTASTTGSTHEIEPCCICQEEYNSEDELGALECGHDFHRDCIKQWLMHKNSCPICKATGLSP</sequence>
<evidence type="ECO:0000313" key="1">
    <source>
        <dbReference type="EMBL" id="KAI4389891.1"/>
    </source>
</evidence>
<comment type="caution">
    <text evidence="1">The sequence shown here is derived from an EMBL/GenBank/DDBJ whole genome shotgun (WGS) entry which is preliminary data.</text>
</comment>
<dbReference type="EMBL" id="CM042880">
    <property type="protein sequence ID" value="KAI4389891.1"/>
    <property type="molecule type" value="Genomic_DNA"/>
</dbReference>